<name>A0A8J6P936_9FLAO</name>
<dbReference type="AlphaFoldDB" id="A0A8J6P936"/>
<keyword evidence="4" id="KW-1185">Reference proteome</keyword>
<feature type="domain" description="C4-type zinc ribbon" evidence="2">
    <location>
        <begin position="209"/>
        <end position="241"/>
    </location>
</feature>
<dbReference type="Pfam" id="PF02591">
    <property type="entry name" value="Zn_ribbon_9"/>
    <property type="match status" value="1"/>
</dbReference>
<accession>A0A8J6P936</accession>
<evidence type="ECO:0000313" key="4">
    <source>
        <dbReference type="Proteomes" id="UP000652681"/>
    </source>
</evidence>
<evidence type="ECO:0000259" key="2">
    <source>
        <dbReference type="Pfam" id="PF02591"/>
    </source>
</evidence>
<dbReference type="EMBL" id="JACVEL010000004">
    <property type="protein sequence ID" value="MBC9812436.1"/>
    <property type="molecule type" value="Genomic_DNA"/>
</dbReference>
<evidence type="ECO:0000256" key="1">
    <source>
        <dbReference type="SAM" id="Coils"/>
    </source>
</evidence>
<dbReference type="Proteomes" id="UP000652681">
    <property type="component" value="Unassembled WGS sequence"/>
</dbReference>
<gene>
    <name evidence="3" type="ORF">H9Y05_08120</name>
</gene>
<dbReference type="PANTHER" id="PTHR39082">
    <property type="entry name" value="PHOSPHOLIPASE C-BETA-2-RELATED"/>
    <property type="match status" value="1"/>
</dbReference>
<keyword evidence="1" id="KW-0175">Coiled coil</keyword>
<feature type="coiled-coil region" evidence="1">
    <location>
        <begin position="42"/>
        <end position="166"/>
    </location>
</feature>
<dbReference type="RefSeq" id="WP_216714002.1">
    <property type="nucleotide sequence ID" value="NZ_JACVEL010000004.1"/>
</dbReference>
<dbReference type="PANTHER" id="PTHR39082:SF1">
    <property type="entry name" value="SCAVENGER RECEPTOR CLASS A MEMBER 3"/>
    <property type="match status" value="1"/>
</dbReference>
<sequence length="248" mass="28515">MATATKKEATVAEKLDALYELQKIDSEIDRIRTVRGELPLEVQDLEDEIEGLETRIAKIQDEVKEVEVEISDRKNASKDAELAIGKYKEQQKNVRNNREYESLSKEIEFQELEIKLHEKKSKEAKARIAQKKELLDEAKERLNFRKEDLKTKKAELDEIIAETQKDEDGLVKSSEKAKAQIEDRLLVAYTRLRQNAKNGLAVVPVERDSCGGCFNQIPPQRQLDIEMKKKVIVCEHCGRILVPSIKED</sequence>
<dbReference type="InterPro" id="IPR003743">
    <property type="entry name" value="Zf-RING_7"/>
</dbReference>
<dbReference type="Gene3D" id="1.10.287.1490">
    <property type="match status" value="1"/>
</dbReference>
<evidence type="ECO:0000313" key="3">
    <source>
        <dbReference type="EMBL" id="MBC9812436.1"/>
    </source>
</evidence>
<comment type="caution">
    <text evidence="3">The sequence shown here is derived from an EMBL/GenBank/DDBJ whole genome shotgun (WGS) entry which is preliminary data.</text>
</comment>
<dbReference type="InterPro" id="IPR052376">
    <property type="entry name" value="Oxidative_Scav/Glycosyltrans"/>
</dbReference>
<reference evidence="3" key="1">
    <citation type="submission" date="2020-09" db="EMBL/GenBank/DDBJ databases">
        <title>Taishania pollutisoli gen. nov., sp. nov., Isolated from Tetrabromobisphenol A-Contaminated Soil.</title>
        <authorList>
            <person name="Chen Q."/>
        </authorList>
    </citation>
    <scope>NUCLEOTIDE SEQUENCE</scope>
    <source>
        <strain evidence="3">CZZ-1</strain>
    </source>
</reference>
<protein>
    <recommendedName>
        <fullName evidence="2">C4-type zinc ribbon domain-containing protein</fullName>
    </recommendedName>
</protein>
<proteinExistence type="predicted"/>
<organism evidence="3 4">
    <name type="scientific">Taishania pollutisoli</name>
    <dbReference type="NCBI Taxonomy" id="2766479"/>
    <lineage>
        <taxon>Bacteria</taxon>
        <taxon>Pseudomonadati</taxon>
        <taxon>Bacteroidota</taxon>
        <taxon>Flavobacteriia</taxon>
        <taxon>Flavobacteriales</taxon>
        <taxon>Crocinitomicaceae</taxon>
        <taxon>Taishania</taxon>
    </lineage>
</organism>